<reference evidence="1" key="2">
    <citation type="journal article" date="2023" name="IMA Fungus">
        <title>Comparative genomic study of the Penicillium genus elucidates a diverse pangenome and 15 lateral gene transfer events.</title>
        <authorList>
            <person name="Petersen C."/>
            <person name="Sorensen T."/>
            <person name="Nielsen M.R."/>
            <person name="Sondergaard T.E."/>
            <person name="Sorensen J.L."/>
            <person name="Fitzpatrick D.A."/>
            <person name="Frisvad J.C."/>
            <person name="Nielsen K.L."/>
        </authorList>
    </citation>
    <scope>NUCLEOTIDE SEQUENCE</scope>
    <source>
        <strain evidence="1">IBT 29495</strain>
    </source>
</reference>
<comment type="caution">
    <text evidence="1">The sequence shown here is derived from an EMBL/GenBank/DDBJ whole genome shotgun (WGS) entry which is preliminary data.</text>
</comment>
<sequence>MSTVQICSYLQLKERNYSEYHNNELSDDAELNDGELNKDPEPHIRWLTLIFRDSGCQWWIKVIVIGTLT</sequence>
<dbReference type="AlphaFoldDB" id="A0A9W9Y3F8"/>
<proteinExistence type="predicted"/>
<accession>A0A9W9Y3F8</accession>
<keyword evidence="2" id="KW-1185">Reference proteome</keyword>
<dbReference type="EMBL" id="JAPWDS010000002">
    <property type="protein sequence ID" value="KAJ5515038.1"/>
    <property type="molecule type" value="Genomic_DNA"/>
</dbReference>
<evidence type="ECO:0000313" key="2">
    <source>
        <dbReference type="Proteomes" id="UP001149954"/>
    </source>
</evidence>
<gene>
    <name evidence="1" type="ORF">N7463_004590</name>
</gene>
<reference evidence="1" key="1">
    <citation type="submission" date="2022-12" db="EMBL/GenBank/DDBJ databases">
        <authorList>
            <person name="Petersen C."/>
        </authorList>
    </citation>
    <scope>NUCLEOTIDE SEQUENCE</scope>
    <source>
        <strain evidence="1">IBT 29495</strain>
    </source>
</reference>
<dbReference type="Proteomes" id="UP001149954">
    <property type="component" value="Unassembled WGS sequence"/>
</dbReference>
<name>A0A9W9Y3F8_9EURO</name>
<protein>
    <submittedName>
        <fullName evidence="1">Uncharacterized protein</fullName>
    </submittedName>
</protein>
<organism evidence="1 2">
    <name type="scientific">Penicillium fimorum</name>
    <dbReference type="NCBI Taxonomy" id="1882269"/>
    <lineage>
        <taxon>Eukaryota</taxon>
        <taxon>Fungi</taxon>
        <taxon>Dikarya</taxon>
        <taxon>Ascomycota</taxon>
        <taxon>Pezizomycotina</taxon>
        <taxon>Eurotiomycetes</taxon>
        <taxon>Eurotiomycetidae</taxon>
        <taxon>Eurotiales</taxon>
        <taxon>Aspergillaceae</taxon>
        <taxon>Penicillium</taxon>
    </lineage>
</organism>
<evidence type="ECO:0000313" key="1">
    <source>
        <dbReference type="EMBL" id="KAJ5515038.1"/>
    </source>
</evidence>